<sequence length="298" mass="33121">MALRTSTTERQRRLGAELRKLREQAGCSVTEGGHFIGMGRTHLGHVEAGRTAIPSDKLRALCHAYGCTREPLIEALVAMSEESGKGWWAEYRRVLSQPVLDLAELEAAAGGLYSYESLFIPGILQTPDYTRSIFRSSRTERPNDDLERAVQFRMDRQRVLAQERPPTLHAVVHEAALHVRFGGVAVMRRQLLHLIRMAELPGITVQVLPFTAEGLSAFSTPFLLVESHNSTMETVLVESPAASLYVHESDAVLKYRSRFDRLRAAALPAVDPGVSASTHETRDSLALIQHLLYSLQEA</sequence>
<accession>A0A437PYY6</accession>
<gene>
    <name evidence="2" type="ORF">EOT10_09805</name>
</gene>
<dbReference type="RefSeq" id="WP_127827706.1">
    <property type="nucleotide sequence ID" value="NZ_RZYA01000003.1"/>
</dbReference>
<keyword evidence="3" id="KW-1185">Reference proteome</keyword>
<dbReference type="PROSITE" id="PS50943">
    <property type="entry name" value="HTH_CROC1"/>
    <property type="match status" value="1"/>
</dbReference>
<dbReference type="OrthoDB" id="3462393at2"/>
<dbReference type="CDD" id="cd00093">
    <property type="entry name" value="HTH_XRE"/>
    <property type="match status" value="1"/>
</dbReference>
<reference evidence="2 3" key="1">
    <citation type="submission" date="2019-01" db="EMBL/GenBank/DDBJ databases">
        <title>Genome sequences of Streptomyces and Rhizobium isolates collected from root and soil.</title>
        <authorList>
            <person name="Chhettri S."/>
            <person name="Sevigny J.L."/>
            <person name="Sen A."/>
            <person name="Ennis N."/>
            <person name="Tisa L."/>
        </authorList>
    </citation>
    <scope>NUCLEOTIDE SEQUENCE [LARGE SCALE GENOMIC DNA]</scope>
    <source>
        <strain evidence="2 3">San01</strain>
    </source>
</reference>
<dbReference type="GO" id="GO:0003677">
    <property type="term" value="F:DNA binding"/>
    <property type="evidence" value="ECO:0007669"/>
    <property type="project" value="InterPro"/>
</dbReference>
<dbReference type="Pfam" id="PF13560">
    <property type="entry name" value="HTH_31"/>
    <property type="match status" value="1"/>
</dbReference>
<proteinExistence type="predicted"/>
<dbReference type="SUPFAM" id="SSF47413">
    <property type="entry name" value="lambda repressor-like DNA-binding domains"/>
    <property type="match status" value="1"/>
</dbReference>
<dbReference type="InterPro" id="IPR043917">
    <property type="entry name" value="DUF5753"/>
</dbReference>
<dbReference type="InterPro" id="IPR010982">
    <property type="entry name" value="Lambda_DNA-bd_dom_sf"/>
</dbReference>
<protein>
    <submittedName>
        <fullName evidence="2">XRE family transcriptional regulator</fullName>
    </submittedName>
</protein>
<dbReference type="AlphaFoldDB" id="A0A437PYY6"/>
<name>A0A437PYY6_9ACTN</name>
<evidence type="ECO:0000313" key="3">
    <source>
        <dbReference type="Proteomes" id="UP000283128"/>
    </source>
</evidence>
<organism evidence="2 3">
    <name type="scientific">Streptomyces antnestii</name>
    <dbReference type="NCBI Taxonomy" id="2494256"/>
    <lineage>
        <taxon>Bacteria</taxon>
        <taxon>Bacillati</taxon>
        <taxon>Actinomycetota</taxon>
        <taxon>Actinomycetes</taxon>
        <taxon>Kitasatosporales</taxon>
        <taxon>Streptomycetaceae</taxon>
        <taxon>Streptomyces</taxon>
    </lineage>
</organism>
<evidence type="ECO:0000313" key="2">
    <source>
        <dbReference type="EMBL" id="RVU27448.1"/>
    </source>
</evidence>
<dbReference type="Gene3D" id="1.10.260.40">
    <property type="entry name" value="lambda repressor-like DNA-binding domains"/>
    <property type="match status" value="1"/>
</dbReference>
<dbReference type="InterPro" id="IPR001387">
    <property type="entry name" value="Cro/C1-type_HTH"/>
</dbReference>
<dbReference type="Proteomes" id="UP000283128">
    <property type="component" value="Unassembled WGS sequence"/>
</dbReference>
<dbReference type="SMART" id="SM00530">
    <property type="entry name" value="HTH_XRE"/>
    <property type="match status" value="1"/>
</dbReference>
<dbReference type="EMBL" id="RZYA01000003">
    <property type="protein sequence ID" value="RVU27448.1"/>
    <property type="molecule type" value="Genomic_DNA"/>
</dbReference>
<comment type="caution">
    <text evidence="2">The sequence shown here is derived from an EMBL/GenBank/DDBJ whole genome shotgun (WGS) entry which is preliminary data.</text>
</comment>
<feature type="domain" description="HTH cro/C1-type" evidence="1">
    <location>
        <begin position="18"/>
        <end position="72"/>
    </location>
</feature>
<dbReference type="Pfam" id="PF19054">
    <property type="entry name" value="DUF5753"/>
    <property type="match status" value="1"/>
</dbReference>
<evidence type="ECO:0000259" key="1">
    <source>
        <dbReference type="PROSITE" id="PS50943"/>
    </source>
</evidence>